<sequence>MVDVCEEDDMDILTKGYAPVGAAVIDKNPARVNLQYEAEANGRPFERRDTSWPKLAVSIHEAGQPIAYVMNNGGFGGTHMRRIGALNRWRSQILRRNLGSAKAARIPFHDDEIEWLYQVHRAFHQAAVTDT</sequence>
<keyword evidence="2" id="KW-1185">Reference proteome</keyword>
<evidence type="ECO:0000313" key="2">
    <source>
        <dbReference type="Proteomes" id="UP001276659"/>
    </source>
</evidence>
<dbReference type="AlphaFoldDB" id="A0AAD9Z2A6"/>
<dbReference type="EMBL" id="JASNWA010000010">
    <property type="protein sequence ID" value="KAK3168143.1"/>
    <property type="molecule type" value="Genomic_DNA"/>
</dbReference>
<comment type="caution">
    <text evidence="1">The sequence shown here is derived from an EMBL/GenBank/DDBJ whole genome shotgun (WGS) entry which is preliminary data.</text>
</comment>
<organism evidence="1 2">
    <name type="scientific">Lepraria neglecta</name>
    <dbReference type="NCBI Taxonomy" id="209136"/>
    <lineage>
        <taxon>Eukaryota</taxon>
        <taxon>Fungi</taxon>
        <taxon>Dikarya</taxon>
        <taxon>Ascomycota</taxon>
        <taxon>Pezizomycotina</taxon>
        <taxon>Lecanoromycetes</taxon>
        <taxon>OSLEUM clade</taxon>
        <taxon>Lecanoromycetidae</taxon>
        <taxon>Lecanorales</taxon>
        <taxon>Lecanorineae</taxon>
        <taxon>Stereocaulaceae</taxon>
        <taxon>Lepraria</taxon>
    </lineage>
</organism>
<reference evidence="1" key="1">
    <citation type="submission" date="2022-11" db="EMBL/GenBank/DDBJ databases">
        <title>Chromosomal genome sequence assembly and mating type (MAT) locus characterization of the leprose asexual lichenized fungus Lepraria neglecta (Nyl.) Erichsen.</title>
        <authorList>
            <person name="Allen J.L."/>
            <person name="Pfeffer B."/>
        </authorList>
    </citation>
    <scope>NUCLEOTIDE SEQUENCE</scope>
    <source>
        <strain evidence="1">Allen 5258</strain>
    </source>
</reference>
<gene>
    <name evidence="1" type="ORF">OEA41_004589</name>
</gene>
<accession>A0AAD9Z2A6</accession>
<protein>
    <submittedName>
        <fullName evidence="1">Uncharacterized protein</fullName>
    </submittedName>
</protein>
<proteinExistence type="predicted"/>
<dbReference type="Proteomes" id="UP001276659">
    <property type="component" value="Unassembled WGS sequence"/>
</dbReference>
<name>A0AAD9Z2A6_9LECA</name>
<evidence type="ECO:0000313" key="1">
    <source>
        <dbReference type="EMBL" id="KAK3168143.1"/>
    </source>
</evidence>